<keyword evidence="1" id="KW-0175">Coiled coil</keyword>
<dbReference type="InterPro" id="IPR054787">
    <property type="entry name" value="TrlF_ATPase"/>
</dbReference>
<organism evidence="2 3">
    <name type="scientific">Leeuwenhoekiella parthenopeia</name>
    <dbReference type="NCBI Taxonomy" id="2890320"/>
    <lineage>
        <taxon>Bacteria</taxon>
        <taxon>Pseudomonadati</taxon>
        <taxon>Bacteroidota</taxon>
        <taxon>Flavobacteriia</taxon>
        <taxon>Flavobacteriales</taxon>
        <taxon>Flavobacteriaceae</taxon>
        <taxon>Leeuwenhoekiella</taxon>
    </lineage>
</organism>
<dbReference type="Proteomes" id="UP001197770">
    <property type="component" value="Unassembled WGS sequence"/>
</dbReference>
<dbReference type="InterPro" id="IPR052018">
    <property type="entry name" value="PHP_domain"/>
</dbReference>
<feature type="coiled-coil region" evidence="1">
    <location>
        <begin position="578"/>
        <end position="616"/>
    </location>
</feature>
<proteinExistence type="predicted"/>
<dbReference type="PANTHER" id="PTHR42924:SF3">
    <property type="entry name" value="POLYMERASE_HISTIDINOL PHOSPHATASE N-TERMINAL DOMAIN-CONTAINING PROTEIN"/>
    <property type="match status" value="1"/>
</dbReference>
<dbReference type="InterPro" id="IPR016195">
    <property type="entry name" value="Pol/histidinol_Pase-like"/>
</dbReference>
<evidence type="ECO:0000313" key="2">
    <source>
        <dbReference type="EMBL" id="MCC4214734.1"/>
    </source>
</evidence>
<dbReference type="RefSeq" id="WP_228231791.1">
    <property type="nucleotide sequence ID" value="NZ_JAJGMW010000040.1"/>
</dbReference>
<protein>
    <recommendedName>
        <fullName evidence="4">Polymerase/histidinol phosphatase N-terminal domain-containing protein</fullName>
    </recommendedName>
</protein>
<dbReference type="EMBL" id="JAJGMW010000040">
    <property type="protein sequence ID" value="MCC4214734.1"/>
    <property type="molecule type" value="Genomic_DNA"/>
</dbReference>
<feature type="coiled-coil region" evidence="1">
    <location>
        <begin position="412"/>
        <end position="477"/>
    </location>
</feature>
<evidence type="ECO:0008006" key="4">
    <source>
        <dbReference type="Google" id="ProtNLM"/>
    </source>
</evidence>
<comment type="caution">
    <text evidence="2">The sequence shown here is derived from an EMBL/GenBank/DDBJ whole genome shotgun (WGS) entry which is preliminary data.</text>
</comment>
<gene>
    <name evidence="2" type="ORF">LLW17_18575</name>
</gene>
<name>A0ABS8GXU9_9FLAO</name>
<dbReference type="SUPFAM" id="SSF52540">
    <property type="entry name" value="P-loop containing nucleoside triphosphate hydrolases"/>
    <property type="match status" value="1"/>
</dbReference>
<sequence length="861" mass="99034">MEKGSEWRKWDLHFHTPSSYDYGDNSVTNKEIIDTLHANDISVVAITDHHVMDVERIKELQSLGRAKGITVLPGIEFLSDSRGRAPIHFIGIFSEDCNLTHIWGQIENKTNISKIKGEGAKINEVFCNLETTIKLIEELGGLTSIHAGEKSNTVENITHSLPHGEAQKTLIAKSVDFYELGKPEDKEGYLNVVFPAIKKHIPMIICSDNHNIKKYIIKENCWIKADTTFEGLKQVVYEPKQRVRIQALKPHEKAGYQVIDSVKISHSDFHSQTIYFNQNLNSIIGGRSTGKSILLGAIAKKLNSDKEVKYGNEEYINFVNEVISNLVVTWKDGTVNDKRDIEYFPQSYMYTLARNKNKELDNLIGSIIKQDSLKNQLISNYETFNSENSTEITNKVNKIFQLQEDLVKRLNLLKEKGDRKGIETEIEKLTKELAELKSKSQISEDDLENYSNLRTQKDSLSKSNEFLRDEISRIENLKEKFFINKEIDFELVSISEDNRKEIRRKFDELRVKFQREWEAEIDKIQGINSSVRQENEEAINEIDKTPIYVKGLEAFQNNTQYREVERKLKIQKDKLADILLIKGEVDKLKEQIESFKNAIKDAHREYLNKIEAFKEDLSVSRGKLEIKASPKLNKRSYKDLLNSSVNQQSYHGQKIVGVELETNENYFTSVNQLFDKLLEKNVTLKGQYSHNSLCQKLMASNFFEISYEIIYDDIFNQMSEGKKAFVVLLLLLDFSNKDCPILIDQPEDDLDNRAIYKELVTYLVKKKKERQIILVTHNPNIVVGSDSELIIVANQNGNDSPNKNGIKFQYVAGSLENSREFDDSVKITLDSKGIKEHVCEILEGGNEAFKQRERKYAIAIE</sequence>
<dbReference type="SUPFAM" id="SSF89550">
    <property type="entry name" value="PHP domain-like"/>
    <property type="match status" value="1"/>
</dbReference>
<dbReference type="InterPro" id="IPR027417">
    <property type="entry name" value="P-loop_NTPase"/>
</dbReference>
<dbReference type="Gene3D" id="3.20.20.140">
    <property type="entry name" value="Metal-dependent hydrolases"/>
    <property type="match status" value="1"/>
</dbReference>
<keyword evidence="3" id="KW-1185">Reference proteome</keyword>
<evidence type="ECO:0000256" key="1">
    <source>
        <dbReference type="SAM" id="Coils"/>
    </source>
</evidence>
<evidence type="ECO:0000313" key="3">
    <source>
        <dbReference type="Proteomes" id="UP001197770"/>
    </source>
</evidence>
<dbReference type="PANTHER" id="PTHR42924">
    <property type="entry name" value="EXONUCLEASE"/>
    <property type="match status" value="1"/>
</dbReference>
<dbReference type="NCBIfam" id="NF045780">
    <property type="entry name" value="TrlF_fam_ATP"/>
    <property type="match status" value="1"/>
</dbReference>
<dbReference type="Gene3D" id="3.40.50.300">
    <property type="entry name" value="P-loop containing nucleotide triphosphate hydrolases"/>
    <property type="match status" value="1"/>
</dbReference>
<reference evidence="2 3" key="1">
    <citation type="submission" date="2021-11" db="EMBL/GenBank/DDBJ databases">
        <title>Seasonal and diel survey of microbial diversity of the Tyrrhenian coast.</title>
        <authorList>
            <person name="Gattoni G."/>
            <person name="Corral P."/>
        </authorList>
    </citation>
    <scope>NUCLEOTIDE SEQUENCE [LARGE SCALE GENOMIC DNA]</scope>
    <source>
        <strain evidence="2 3">Mr9</strain>
    </source>
</reference>
<accession>A0ABS8GXU9</accession>